<dbReference type="Proteomes" id="UP000008181">
    <property type="component" value="Chromosome 5"/>
</dbReference>
<gene>
    <name evidence="2" type="ORF">THITE_156659</name>
</gene>
<dbReference type="AlphaFoldDB" id="G2RDD4"/>
<sequence length="239" mass="25169">MALVPAFDYAAAWPTMRRRGPRCGGVAHDVVAWPTITFRQAAAAPARHPPAAARPSQPTAPRKSTRRGHDDSEDRPQSKRFPFLCVTGYPETEPSPVGARELSEAEVEGRDGGPQDDTTQKKTDRLLVGLGPPKALIVQVMLPPGDANAAVGFMSFGQALGGIATLAAVYIAGVLPRASPAEIQAVMAGSNSAFFRGLGPVLRELVACAITCALARMFAVNVAATFGCDSQAFRQTAKM</sequence>
<reference evidence="2 3" key="1">
    <citation type="journal article" date="2011" name="Nat. Biotechnol.">
        <title>Comparative genomic analysis of the thermophilic biomass-degrading fungi Myceliophthora thermophila and Thielavia terrestris.</title>
        <authorList>
            <person name="Berka R.M."/>
            <person name="Grigoriev I.V."/>
            <person name="Otillar R."/>
            <person name="Salamov A."/>
            <person name="Grimwood J."/>
            <person name="Reid I."/>
            <person name="Ishmael N."/>
            <person name="John T."/>
            <person name="Darmond C."/>
            <person name="Moisan M.-C."/>
            <person name="Henrissat B."/>
            <person name="Coutinho P.M."/>
            <person name="Lombard V."/>
            <person name="Natvig D.O."/>
            <person name="Lindquist E."/>
            <person name="Schmutz J."/>
            <person name="Lucas S."/>
            <person name="Harris P."/>
            <person name="Powlowski J."/>
            <person name="Bellemare A."/>
            <person name="Taylor D."/>
            <person name="Butler G."/>
            <person name="de Vries R.P."/>
            <person name="Allijn I.E."/>
            <person name="van den Brink J."/>
            <person name="Ushinsky S."/>
            <person name="Storms R."/>
            <person name="Powell A.J."/>
            <person name="Paulsen I.T."/>
            <person name="Elbourne L.D.H."/>
            <person name="Baker S.E."/>
            <person name="Magnuson J."/>
            <person name="LaBoissiere S."/>
            <person name="Clutterbuck A.J."/>
            <person name="Martinez D."/>
            <person name="Wogulis M."/>
            <person name="de Leon A.L."/>
            <person name="Rey M.W."/>
            <person name="Tsang A."/>
        </authorList>
    </citation>
    <scope>NUCLEOTIDE SEQUENCE [LARGE SCALE GENOMIC DNA]</scope>
    <source>
        <strain evidence="3">ATCC 38088 / NRRL 8126</strain>
    </source>
</reference>
<dbReference type="KEGG" id="ttt:THITE_156659"/>
<feature type="compositionally biased region" description="Basic and acidic residues" evidence="1">
    <location>
        <begin position="101"/>
        <end position="122"/>
    </location>
</feature>
<name>G2RDD4_THETT</name>
<dbReference type="RefSeq" id="XP_003657109.1">
    <property type="nucleotide sequence ID" value="XM_003657061.1"/>
</dbReference>
<feature type="compositionally biased region" description="Basic and acidic residues" evidence="1">
    <location>
        <begin position="67"/>
        <end position="77"/>
    </location>
</feature>
<keyword evidence="3" id="KW-1185">Reference proteome</keyword>
<evidence type="ECO:0000313" key="2">
    <source>
        <dbReference type="EMBL" id="AEO70773.1"/>
    </source>
</evidence>
<dbReference type="EMBL" id="CP003013">
    <property type="protein sequence ID" value="AEO70773.1"/>
    <property type="molecule type" value="Genomic_DNA"/>
</dbReference>
<evidence type="ECO:0000313" key="3">
    <source>
        <dbReference type="Proteomes" id="UP000008181"/>
    </source>
</evidence>
<dbReference type="GeneID" id="11522868"/>
<feature type="compositionally biased region" description="Low complexity" evidence="1">
    <location>
        <begin position="41"/>
        <end position="55"/>
    </location>
</feature>
<feature type="region of interest" description="Disordered" evidence="1">
    <location>
        <begin position="41"/>
        <end position="122"/>
    </location>
</feature>
<organism evidence="2 3">
    <name type="scientific">Thermothielavioides terrestris (strain ATCC 38088 / NRRL 8126)</name>
    <name type="common">Thielavia terrestris</name>
    <dbReference type="NCBI Taxonomy" id="578455"/>
    <lineage>
        <taxon>Eukaryota</taxon>
        <taxon>Fungi</taxon>
        <taxon>Dikarya</taxon>
        <taxon>Ascomycota</taxon>
        <taxon>Pezizomycotina</taxon>
        <taxon>Sordariomycetes</taxon>
        <taxon>Sordariomycetidae</taxon>
        <taxon>Sordariales</taxon>
        <taxon>Chaetomiaceae</taxon>
        <taxon>Thermothielavioides</taxon>
        <taxon>Thermothielavioides terrestris</taxon>
    </lineage>
</organism>
<evidence type="ECO:0000256" key="1">
    <source>
        <dbReference type="SAM" id="MobiDB-lite"/>
    </source>
</evidence>
<accession>G2RDD4</accession>
<protein>
    <submittedName>
        <fullName evidence="2">Uncharacterized protein</fullName>
    </submittedName>
</protein>
<proteinExistence type="predicted"/>
<dbReference type="HOGENOM" id="CLU_1161836_0_0_1"/>